<evidence type="ECO:0000313" key="2">
    <source>
        <dbReference type="EMBL" id="CAG8686097.1"/>
    </source>
</evidence>
<protein>
    <submittedName>
        <fullName evidence="2">29216_t:CDS:1</fullName>
    </submittedName>
</protein>
<comment type="caution">
    <text evidence="2">The sequence shown here is derived from an EMBL/GenBank/DDBJ whole genome shotgun (WGS) entry which is preliminary data.</text>
</comment>
<accession>A0ABN7UVQ2</accession>
<evidence type="ECO:0000256" key="1">
    <source>
        <dbReference type="SAM" id="MobiDB-lite"/>
    </source>
</evidence>
<dbReference type="EMBL" id="CAJVQB010006544">
    <property type="protein sequence ID" value="CAG8686097.1"/>
    <property type="molecule type" value="Genomic_DNA"/>
</dbReference>
<evidence type="ECO:0000313" key="3">
    <source>
        <dbReference type="Proteomes" id="UP000789901"/>
    </source>
</evidence>
<sequence>MRISIQQQSKTLRSQLIICEKKSGRISYPATMKDTSESEANQMMNTRKTNNDEPGKQIMMKPTYNSGTK</sequence>
<dbReference type="Proteomes" id="UP000789901">
    <property type="component" value="Unassembled WGS sequence"/>
</dbReference>
<keyword evidence="3" id="KW-1185">Reference proteome</keyword>
<name>A0ABN7UVQ2_GIGMA</name>
<organism evidence="2 3">
    <name type="scientific">Gigaspora margarita</name>
    <dbReference type="NCBI Taxonomy" id="4874"/>
    <lineage>
        <taxon>Eukaryota</taxon>
        <taxon>Fungi</taxon>
        <taxon>Fungi incertae sedis</taxon>
        <taxon>Mucoromycota</taxon>
        <taxon>Glomeromycotina</taxon>
        <taxon>Glomeromycetes</taxon>
        <taxon>Diversisporales</taxon>
        <taxon>Gigasporaceae</taxon>
        <taxon>Gigaspora</taxon>
    </lineage>
</organism>
<gene>
    <name evidence="2" type="ORF">GMARGA_LOCUS11265</name>
</gene>
<feature type="region of interest" description="Disordered" evidence="1">
    <location>
        <begin position="46"/>
        <end position="69"/>
    </location>
</feature>
<reference evidence="2 3" key="1">
    <citation type="submission" date="2021-06" db="EMBL/GenBank/DDBJ databases">
        <authorList>
            <person name="Kallberg Y."/>
            <person name="Tangrot J."/>
            <person name="Rosling A."/>
        </authorList>
    </citation>
    <scope>NUCLEOTIDE SEQUENCE [LARGE SCALE GENOMIC DNA]</scope>
    <source>
        <strain evidence="2 3">120-4 pot B 10/14</strain>
    </source>
</reference>
<proteinExistence type="predicted"/>